<evidence type="ECO:0000313" key="1">
    <source>
        <dbReference type="EMBL" id="TYQ06104.1"/>
    </source>
</evidence>
<dbReference type="AlphaFoldDB" id="A0A652YT71"/>
<name>A0A652YT71_NOCGL</name>
<sequence>MSHEKDIDAADWTDQDLLTRDEASDRLVDEIALTRNRLVELKAQSQDDPTVAASMMMVNRRLVAMENLRDSL</sequence>
<organism evidence="1">
    <name type="scientific">Nocardia globerula</name>
    <dbReference type="NCBI Taxonomy" id="1818"/>
    <lineage>
        <taxon>Bacteria</taxon>
        <taxon>Bacillati</taxon>
        <taxon>Actinomycetota</taxon>
        <taxon>Actinomycetes</taxon>
        <taxon>Mycobacteriales</taxon>
        <taxon>Nocardiaceae</taxon>
        <taxon>Nocardia</taxon>
    </lineage>
</organism>
<gene>
    <name evidence="1" type="ORF">FNL38_102234</name>
</gene>
<comment type="caution">
    <text evidence="1">The sequence shown here is derived from an EMBL/GenBank/DDBJ whole genome shotgun (WGS) entry which is preliminary data.</text>
</comment>
<reference evidence="1" key="1">
    <citation type="submission" date="2019-07" db="EMBL/GenBank/DDBJ databases">
        <title>Genomic Encyclopedia of Type Strains, Phase IV (KMG-IV): sequencing the most valuable type-strain genomes for metagenomic binning, comparative biology and taxonomic classification.</title>
        <authorList>
            <person name="Goeker M."/>
        </authorList>
    </citation>
    <scope>NUCLEOTIDE SEQUENCE</scope>
    <source>
        <strain evidence="1">DSM 44596</strain>
    </source>
</reference>
<proteinExistence type="predicted"/>
<protein>
    <submittedName>
        <fullName evidence="1">Uncharacterized protein</fullName>
    </submittedName>
</protein>
<accession>A0A652YT71</accession>
<dbReference type="EMBL" id="VNIQ01000002">
    <property type="protein sequence ID" value="TYQ06104.1"/>
    <property type="molecule type" value="Genomic_DNA"/>
</dbReference>